<feature type="domain" description="Duffy-binding-like" evidence="8">
    <location>
        <begin position="1015"/>
        <end position="1137"/>
    </location>
</feature>
<dbReference type="Gene3D" id="1.20.1310.20">
    <property type="entry name" value="Duffy-antigen binding domain"/>
    <property type="match status" value="6"/>
</dbReference>
<feature type="transmembrane region" description="Helical" evidence="3">
    <location>
        <begin position="3096"/>
        <end position="3117"/>
    </location>
</feature>
<feature type="domain" description="Duffy-binding-like" evidence="4">
    <location>
        <begin position="1713"/>
        <end position="1848"/>
    </location>
</feature>
<proteinExistence type="predicted"/>
<evidence type="ECO:0008006" key="11">
    <source>
        <dbReference type="Google" id="ProtNLM"/>
    </source>
</evidence>
<dbReference type="Pfam" id="PF05424">
    <property type="entry name" value="Duffy_binding"/>
    <property type="match status" value="6"/>
</dbReference>
<dbReference type="Gene3D" id="1.20.58.1930">
    <property type="match status" value="3"/>
</dbReference>
<feature type="domain" description="Duffy-binding-like" evidence="4">
    <location>
        <begin position="611"/>
        <end position="756"/>
    </location>
</feature>
<dbReference type="Gene3D" id="1.20.58.830">
    <property type="match status" value="6"/>
</dbReference>
<evidence type="ECO:0000259" key="5">
    <source>
        <dbReference type="Pfam" id="PF05424"/>
    </source>
</evidence>
<dbReference type="GO" id="GO:0016020">
    <property type="term" value="C:membrane"/>
    <property type="evidence" value="ECO:0007669"/>
    <property type="project" value="InterPro"/>
</dbReference>
<keyword evidence="1" id="KW-0175">Coiled coil</keyword>
<dbReference type="Proteomes" id="UP000030708">
    <property type="component" value="Unassembled WGS sequence"/>
</dbReference>
<dbReference type="EMBL" id="KI926832">
    <property type="protein sequence ID" value="ETW33177.1"/>
    <property type="molecule type" value="Genomic_DNA"/>
</dbReference>
<protein>
    <recommendedName>
        <fullName evidence="11">Duffy-binding-like domain-containing protein</fullName>
    </recommendedName>
</protein>
<sequence length="3118" mass="363561">MTGKRKVSTENKLSARGVLEEIGLEIYKEIEKTIPHKDQLIGTLSKAEFADRLYKESNGGLRSAYSDACSLTYKFHTNNTIYSWDERNPCYGRKQDRFSEDQESECGNKIRDYKSENVGTSCAPPRRRHMCDQNLEFLDNNHTDTIHDVLGNVLVTAKYEGESIVNNHPDKNSNGNKSGICTSLARSFADIGDIVRGKDMFKPNVHDKVEKGLQVVFGKIYNSLPSPAKSHYKDDNGSGNYLKLREAWWTANRDQVWKAITCKAPEKANYFKPPKNSTQYFSNEYCGGKQEGYVPTNLDYVPQFLRWFGEWAEEFCRKKKDKLKKVKEACRGKTGGMYCSHNGCDCEKTIGKIRKFCRASKCTKCNNECLGYENWIKDQKMEFEKQREKYESEINRYNSSKEINNKFNDKYYKEFYEKLKVEQYESVNKFLELLNEEKECKNIGHQEKIDFNKSDYKNTFSRSEYCQVCPDCGVECTNGTCKPKDKDNDCETNDVYEPPRGVKPTDINVLYSGDEHGDITQKLKDFCTDPSKDMGKNDENWQCYYKNGDDNKCQMTSLTQTDEKHRYVMTFHAFFDFWVRNLLMDTISWETDLRNCLNNTAHRYIMNFDNFIQFWVTSLLMDTTDWDRKLKTCINNNNNDGKCITECYENCTCFDKWVKKKEKEWKNVKEHIAKEKENERKKYCDTLKDIFSVYNAQVIEKIYKGNQKWKERIEKVENVECSKVKIGTNASQDQIDIFLSNLKEDANQCTTKNPKSACDNPETARIITPATPPNPSDASIEKSGKTESVEEVCKDVKRYIRENNTQTKTQINTGCNKKGNSKKWECEKNIDPKHAGACMPPRRQTLCIYYLSHDKEKDNIKTAEKLKDGVMKSAALETYFLWKYYTEQNSSAQNELNNGTIPKNFIRWMEYTFSDYRDLFFGTDISNHRYIIAVKNNVNMALTQNVSEKKFNLNNIKNEWWQKHGPEIWMGMLCALTNGIDKKKEEKIKILEESQYKVPPEEFAQRPQFLRWLTEWGEDFCKKRGEKVKKLLDDCKECNITNNASGGVTKTCEKDSPACKECTKACGEYKKWLATWKEHYDKQKRRYIQVKERSQYNVDFDVKQSLQAYEYLNKKLEKICQSDSTNGDCEYKCMEHKSKQSPNNTDMPASLDNEPEEVEGRCNCTPPPKACDIVKSLFTSNNNFDDACSLKYSHGKEKHTQWKCINDKTSSPSDKETLTTSPSPTSTCIPPRRQKLYVGKLHTLSDLTPLGLRKAFIEAAAVETFFAWHKFIKEKEKEIKEKKKQENGGFYILRIKEEDILSDQDHPQNKLKKGDIPEEFKRQMFYTFGDYKDIFFGKDAGNGKDLGKDSDTTSISDKIVSILKADSQPPSGKPQDKREEWWQQHGPAIWDGMVCSLSYDTEKQKKVQDVHNNLIAPPNNNKYNDVKLVSKSGKLHTSLSDFATVPQFLRWFEEWVEEFCRKKKIKIDKIEDECRGEYDNGGKKYCSGDGYDCIGKDLKHNDMFTDLNCRHCGEECRNYKKWIEEKVEEFYKQKKKYEKGFENTRTNLDNKYVKEFYETSAGKYKSVDLFLDTLKERSHCSMGMVNRKIDFKNPLETFSPSIYCKTCPLYGVNCNSRKCVDITENEFKKKNVLDEIIINDKSHTSIDIEMIDRRGQYMQENLDNPLFKESYLLKSVRDQKWDCNFIHNKIDLCEINKFNENIDTDESITFKVLIERWLQDFLEGYYISKKQIDLFTKKEENKCECVKKWAEKKEGEWEKINEHFNKQKHDDAFDMDFKVKNYFEKNASDLKDWIDNFKRLNNIDDYQVCNVHNNCKSADKKNKIDMVSILLSELKKEIETCKNQGNEKTKIKCDASPTNDELDEEYELGTTDTSPSAAPDICKDVIQSKSEETICGDDKRVDCNKVGKDDPIKVPMDPKSDEDHLNEMGDKHNCSGIIIKTNGEWKNTKQLNYPNPCESIYASPRRQKFCVHELDKAKNQKELRTKLLTVAANQGYNLAIKHHEYKDKYTVNPCNALKYSFYDYQHIILGDDPMEPEKWDTESALKRIFGNRNTEDAKPLSRKRKDFWKENKECVWSAMKCGYNQGKTIGEQKAQGKGTKNDVNNIPDINGCTNNTPTEFDNVPQFLMWFTEWSEDFCNHKKTHLKKLEQGCRGCTLRIDGTCEKDGSGCQKCSQACEEYKAWLQNWKDQYKKQSKKYSGDKKKELYKTVPKVKNSTHAYEYLQTQLEKLCEKGKCDYTCMKNPSTENSTKNMPESLDEKPKEVKDKCNCVPDECSGLSVTGSGFADGASFGGGILQGKCITMKGGLANTTPSSPTNCVQKIAYNLWKKGKNKTEYIEHIFKGNGMDLRGKCKKLSINEGSEKPCALNTRYPNYNNVLDDKCKDKGMNRLKTGEEWRCQYIKELKTNICIPPRREDMCLVEFKNIFSSDVNDSKKLLEIVQKIAKHEGDDIIRKLLEEEPCKEYLICDAMKYSFADLGDVIRGRDLWNRGKNHNRIESKLRLIFDNIYNNMEPQEKYKYKDRVNYYELRSDWWDTNRKEIWKAMTCNAPDVANLYKKGPRTTNILQGYCDHDNDPPYDDYIPQILRWMTEWSECYCKTLQKKIQEMKNECDTCKDDEDINKCRKCKDYCKEYSILVSKWEEQYNKYKEKYKDLYSNIDKTKLFAINENYAKTFFKNMDNIGTNKENNKCKAATADKYLHMTSQCETHAFIKNGKNNYAFNKWPNEYEEECTYQITNNPLDKCPDDSNKEVCNNFQCINTCISKIFNNKLDNWTSYNVDDLEGKNAGVLVPPRRRHLCLHNTIIKLRSMINKEDFEKEFLNSVYTEGKLLWDKYNKNSKDVMEAMRYSFADYGDIIKGTDMLDTTTSKNINKRLTELLKQSNNSPKNVDSWWNKNKKQVWYAMLCGYKKGNPSSVITSEECTIPNIHKDHQFLRWLVEWGKQACKEHNIKKINVETKCNCKNMGEKHFTDVLSSPSCKTEIEEYIKWNNNTKLYYDGLNDKYQRYINSLSTIRITAKPTQPNAQEYIKAKNPECNIDFSKRYEIYNNNIQEEILEFKEILKKICPNLKFDDDVIPDQVTEKKEKIPSPSQYVSTSDILTSTIPLGIALALGSIAFLFIK</sequence>
<feature type="coiled-coil region" evidence="1">
    <location>
        <begin position="2596"/>
        <end position="2656"/>
    </location>
</feature>
<dbReference type="InterPro" id="IPR008602">
    <property type="entry name" value="Duffy-antigen-binding"/>
</dbReference>
<feature type="domain" description="Duffy-antigen binding" evidence="5">
    <location>
        <begin position="121"/>
        <end position="306"/>
    </location>
</feature>
<dbReference type="Pfam" id="PF21807">
    <property type="entry name" value="PfEMP1_CIDRalpha1_dom"/>
    <property type="match status" value="1"/>
</dbReference>
<evidence type="ECO:0000259" key="4">
    <source>
        <dbReference type="Pfam" id="PF03011"/>
    </source>
</evidence>
<dbReference type="InterPro" id="IPR004258">
    <property type="entry name" value="DBL"/>
</dbReference>
<dbReference type="InterPro" id="IPR049158">
    <property type="entry name" value="PfEMP1_CIDRalpha1_dom"/>
</dbReference>
<feature type="non-terminal residue" evidence="9">
    <location>
        <position position="3118"/>
    </location>
</feature>
<evidence type="ECO:0000313" key="10">
    <source>
        <dbReference type="Proteomes" id="UP000030708"/>
    </source>
</evidence>
<dbReference type="Pfam" id="PF03011">
    <property type="entry name" value="PFEMP"/>
    <property type="match status" value="2"/>
</dbReference>
<name>A0A024VXJ1_PLAFA</name>
<feature type="domain" description="Cysteine-rich interdomain region 1 gamma" evidence="6">
    <location>
        <begin position="1644"/>
        <end position="1697"/>
    </location>
</feature>
<feature type="domain" description="PfEMP1 CIDRalpha1" evidence="7">
    <location>
        <begin position="505"/>
        <end position="557"/>
    </location>
</feature>
<dbReference type="InterPro" id="IPR041480">
    <property type="entry name" value="CIDR1_gamma"/>
</dbReference>
<feature type="region of interest" description="Disordered" evidence="2">
    <location>
        <begin position="1205"/>
        <end position="1227"/>
    </location>
</feature>
<reference evidence="9 10" key="1">
    <citation type="submission" date="2013-02" db="EMBL/GenBank/DDBJ databases">
        <title>The Genome Annotation of Plasmodium falciparum Tanzania (2000708).</title>
        <authorList>
            <consortium name="The Broad Institute Genome Sequencing Platform"/>
            <consortium name="The Broad Institute Genome Sequencing Center for Infectious Disease"/>
            <person name="Neafsey D."/>
            <person name="Hoffman S."/>
            <person name="Volkman S."/>
            <person name="Rosenthal P."/>
            <person name="Walker B."/>
            <person name="Young S.K."/>
            <person name="Zeng Q."/>
            <person name="Gargeya S."/>
            <person name="Fitzgerald M."/>
            <person name="Haas B."/>
            <person name="Abouelleil A."/>
            <person name="Allen A.W."/>
            <person name="Alvarado L."/>
            <person name="Arachchi H.M."/>
            <person name="Berlin A.M."/>
            <person name="Chapman S.B."/>
            <person name="Gainer-Dewar J."/>
            <person name="Goldberg J."/>
            <person name="Griggs A."/>
            <person name="Gujja S."/>
            <person name="Hansen M."/>
            <person name="Howarth C."/>
            <person name="Imamovic A."/>
            <person name="Ireland A."/>
            <person name="Larimer J."/>
            <person name="McCowan C."/>
            <person name="Murphy C."/>
            <person name="Pearson M."/>
            <person name="Poon T.W."/>
            <person name="Priest M."/>
            <person name="Roberts A."/>
            <person name="Saif S."/>
            <person name="Shea T."/>
            <person name="Sisk P."/>
            <person name="Sykes S."/>
            <person name="Wortman J."/>
            <person name="Nusbaum C."/>
            <person name="Birren B."/>
        </authorList>
    </citation>
    <scope>NUCLEOTIDE SEQUENCE [LARGE SCALE GENOMIC DNA]</scope>
    <source>
        <strain evidence="10">Tanzania (2000708)</strain>
    </source>
</reference>
<feature type="domain" description="Duffy-antigen binding" evidence="5">
    <location>
        <begin position="1227"/>
        <end position="1450"/>
    </location>
</feature>
<feature type="domain" description="Duffy-antigen binding" evidence="5">
    <location>
        <begin position="2786"/>
        <end position="2961"/>
    </location>
</feature>
<organism evidence="9 10">
    <name type="scientific">Plasmodium falciparum Tanzania</name>
    <name type="common">2000708</name>
    <dbReference type="NCBI Taxonomy" id="1036725"/>
    <lineage>
        <taxon>Eukaryota</taxon>
        <taxon>Sar</taxon>
        <taxon>Alveolata</taxon>
        <taxon>Apicomplexa</taxon>
        <taxon>Aconoidasida</taxon>
        <taxon>Haemosporida</taxon>
        <taxon>Plasmodiidae</taxon>
        <taxon>Plasmodium</taxon>
        <taxon>Plasmodium (Laverania)</taxon>
    </lineage>
</organism>
<keyword evidence="3" id="KW-0472">Membrane</keyword>
<dbReference type="Pfam" id="PF22672">
    <property type="entry name" value="DBL_C"/>
    <property type="match status" value="4"/>
</dbReference>
<feature type="domain" description="Duffy-binding-like" evidence="8">
    <location>
        <begin position="2132"/>
        <end position="2237"/>
    </location>
</feature>
<dbReference type="GO" id="GO:0046789">
    <property type="term" value="F:host cell surface receptor binding"/>
    <property type="evidence" value="ECO:0007669"/>
    <property type="project" value="InterPro"/>
</dbReference>
<gene>
    <name evidence="9" type="ORF">PFTANZ_06104</name>
</gene>
<feature type="domain" description="Duffy-antigen binding" evidence="5">
    <location>
        <begin position="836"/>
        <end position="1011"/>
    </location>
</feature>
<feature type="domain" description="Duffy-antigen binding" evidence="5">
    <location>
        <begin position="2408"/>
        <end position="2586"/>
    </location>
</feature>
<evidence type="ECO:0000256" key="3">
    <source>
        <dbReference type="SAM" id="Phobius"/>
    </source>
</evidence>
<evidence type="ECO:0000259" key="8">
    <source>
        <dbReference type="Pfam" id="PF22672"/>
    </source>
</evidence>
<evidence type="ECO:0000313" key="9">
    <source>
        <dbReference type="EMBL" id="ETW33177.1"/>
    </source>
</evidence>
<evidence type="ECO:0000256" key="1">
    <source>
        <dbReference type="SAM" id="Coils"/>
    </source>
</evidence>
<feature type="region of interest" description="Disordered" evidence="2">
    <location>
        <begin position="751"/>
        <end position="784"/>
    </location>
</feature>
<dbReference type="Pfam" id="PF18562">
    <property type="entry name" value="CIDR1_gamma"/>
    <property type="match status" value="1"/>
</dbReference>
<dbReference type="FunFam" id="1.20.1310.20:FF:000003">
    <property type="entry name" value="Erythrocyte membrane protein 1, PfEMP1"/>
    <property type="match status" value="1"/>
</dbReference>
<feature type="coiled-coil region" evidence="1">
    <location>
        <begin position="376"/>
        <end position="441"/>
    </location>
</feature>
<keyword evidence="3" id="KW-1133">Transmembrane helix</keyword>
<evidence type="ECO:0000259" key="6">
    <source>
        <dbReference type="Pfam" id="PF18562"/>
    </source>
</evidence>
<dbReference type="OrthoDB" id="379146at2759"/>
<accession>A0A024VXJ1</accession>
<dbReference type="InterPro" id="IPR054595">
    <property type="entry name" value="DBL_C"/>
</dbReference>
<feature type="domain" description="Duffy-binding-like" evidence="8">
    <location>
        <begin position="1454"/>
        <end position="1601"/>
    </location>
</feature>
<evidence type="ECO:0000256" key="2">
    <source>
        <dbReference type="SAM" id="MobiDB-lite"/>
    </source>
</evidence>
<feature type="domain" description="Duffy-binding-like" evidence="8">
    <location>
        <begin position="310"/>
        <end position="464"/>
    </location>
</feature>
<feature type="domain" description="Duffy-antigen binding" evidence="5">
    <location>
        <begin position="1960"/>
        <end position="2127"/>
    </location>
</feature>
<evidence type="ECO:0000259" key="7">
    <source>
        <dbReference type="Pfam" id="PF21807"/>
    </source>
</evidence>
<keyword evidence="3" id="KW-0812">Transmembrane</keyword>
<reference evidence="9 10" key="2">
    <citation type="submission" date="2013-02" db="EMBL/GenBank/DDBJ databases">
        <title>The Genome Sequence of Plasmodium falciparum Tanzania (2000708).</title>
        <authorList>
            <consortium name="The Broad Institute Genome Sequencing Platform"/>
            <consortium name="The Broad Institute Genome Sequencing Center for Infectious Disease"/>
            <person name="Neafsey D."/>
            <person name="Cheeseman I."/>
            <person name="Volkman S."/>
            <person name="Adams J."/>
            <person name="Walker B."/>
            <person name="Young S.K."/>
            <person name="Zeng Q."/>
            <person name="Gargeya S."/>
            <person name="Fitzgerald M."/>
            <person name="Haas B."/>
            <person name="Abouelleil A."/>
            <person name="Alvarado L."/>
            <person name="Arachchi H.M."/>
            <person name="Berlin A.M."/>
            <person name="Chapman S.B."/>
            <person name="Dewar J."/>
            <person name="Goldberg J."/>
            <person name="Griggs A."/>
            <person name="Gujja S."/>
            <person name="Hansen M."/>
            <person name="Howarth C."/>
            <person name="Imamovic A."/>
            <person name="Larimer J."/>
            <person name="McCowan C."/>
            <person name="Murphy C."/>
            <person name="Neiman D."/>
            <person name="Pearson M."/>
            <person name="Priest M."/>
            <person name="Roberts A."/>
            <person name="Saif S."/>
            <person name="Shea T."/>
            <person name="Sisk P."/>
            <person name="Sykes S."/>
            <person name="Wortman J."/>
            <person name="Nusbaum C."/>
            <person name="Birren B."/>
        </authorList>
    </citation>
    <scope>NUCLEOTIDE SEQUENCE [LARGE SCALE GENOMIC DNA]</scope>
    <source>
        <strain evidence="10">Tanzania (2000708)</strain>
    </source>
</reference>
<dbReference type="SUPFAM" id="SSF140924">
    <property type="entry name" value="Duffy binding domain-like"/>
    <property type="match status" value="9"/>
</dbReference>
<dbReference type="InterPro" id="IPR042202">
    <property type="entry name" value="Duffy-ag-bd_sf"/>
</dbReference>